<feature type="transmembrane region" description="Helical" evidence="1">
    <location>
        <begin position="6"/>
        <end position="25"/>
    </location>
</feature>
<keyword evidence="1" id="KW-0812">Transmembrane</keyword>
<organism evidence="2 3">
    <name type="scientific">Leuconostoc kimchii</name>
    <dbReference type="NCBI Taxonomy" id="136609"/>
    <lineage>
        <taxon>Bacteria</taxon>
        <taxon>Bacillati</taxon>
        <taxon>Bacillota</taxon>
        <taxon>Bacilli</taxon>
        <taxon>Lactobacillales</taxon>
        <taxon>Lactobacillaceae</taxon>
        <taxon>Leuconostoc</taxon>
    </lineage>
</organism>
<reference evidence="2 3" key="1">
    <citation type="submission" date="2019-03" db="EMBL/GenBank/DDBJ databases">
        <title>Complete Genome Sequence of Leuconostoc kimchii strain NKJ218 Isolated from Homemade Kimchi.</title>
        <authorList>
            <person name="Jung J.Y."/>
            <person name="Jin H.M."/>
            <person name="Jung J.-W."/>
            <person name="Lee S.-Y."/>
            <person name="Ryu B.-G."/>
            <person name="Han S.-S."/>
            <person name="Kang H.K."/>
            <person name="Choi H.W."/>
            <person name="Chung E.J."/>
            <person name="Choi K.-M."/>
        </authorList>
    </citation>
    <scope>NUCLEOTIDE SEQUENCE [LARGE SCALE GENOMIC DNA]</scope>
    <source>
        <strain evidence="2 3">NKJ218</strain>
    </source>
</reference>
<dbReference type="EMBL" id="CP037939">
    <property type="protein sequence ID" value="QBR47068.1"/>
    <property type="molecule type" value="Genomic_DNA"/>
</dbReference>
<gene>
    <name evidence="2" type="ORF">EW139_02615</name>
</gene>
<keyword evidence="3" id="KW-1185">Reference proteome</keyword>
<proteinExistence type="predicted"/>
<keyword evidence="1" id="KW-1133">Transmembrane helix</keyword>
<dbReference type="Proteomes" id="UP000295756">
    <property type="component" value="Chromosome"/>
</dbReference>
<evidence type="ECO:0000256" key="1">
    <source>
        <dbReference type="SAM" id="Phobius"/>
    </source>
</evidence>
<protein>
    <submittedName>
        <fullName evidence="2">Uncharacterized protein</fullName>
    </submittedName>
</protein>
<name>A0ABX5SKN1_9LACO</name>
<sequence length="79" mass="9482">MVTIIYWVVILTLLITGLFTGYRSYRYANLKLHWYTYLLYIAIFLSWLTVTPQFNVNFFVNLIVVFAILFLMTTMQRQS</sequence>
<feature type="transmembrane region" description="Helical" evidence="1">
    <location>
        <begin position="32"/>
        <end position="50"/>
    </location>
</feature>
<keyword evidence="1" id="KW-0472">Membrane</keyword>
<dbReference type="RefSeq" id="WP_013103204.1">
    <property type="nucleotide sequence ID" value="NZ_CP037939.1"/>
</dbReference>
<feature type="transmembrane region" description="Helical" evidence="1">
    <location>
        <begin position="56"/>
        <end position="75"/>
    </location>
</feature>
<evidence type="ECO:0000313" key="2">
    <source>
        <dbReference type="EMBL" id="QBR47068.1"/>
    </source>
</evidence>
<accession>A0ABX5SKN1</accession>
<evidence type="ECO:0000313" key="3">
    <source>
        <dbReference type="Proteomes" id="UP000295756"/>
    </source>
</evidence>